<organism evidence="1 2">
    <name type="scientific">Adiantum capillus-veneris</name>
    <name type="common">Maidenhair fern</name>
    <dbReference type="NCBI Taxonomy" id="13818"/>
    <lineage>
        <taxon>Eukaryota</taxon>
        <taxon>Viridiplantae</taxon>
        <taxon>Streptophyta</taxon>
        <taxon>Embryophyta</taxon>
        <taxon>Tracheophyta</taxon>
        <taxon>Polypodiopsida</taxon>
        <taxon>Polypodiidae</taxon>
        <taxon>Polypodiales</taxon>
        <taxon>Pteridineae</taxon>
        <taxon>Pteridaceae</taxon>
        <taxon>Vittarioideae</taxon>
        <taxon>Adiantum</taxon>
    </lineage>
</organism>
<evidence type="ECO:0000313" key="1">
    <source>
        <dbReference type="EMBL" id="KAI5081450.1"/>
    </source>
</evidence>
<dbReference type="EMBL" id="JABFUD020000004">
    <property type="protein sequence ID" value="KAI5081450.1"/>
    <property type="molecule type" value="Genomic_DNA"/>
</dbReference>
<comment type="caution">
    <text evidence="1">The sequence shown here is derived from an EMBL/GenBank/DDBJ whole genome shotgun (WGS) entry which is preliminary data.</text>
</comment>
<dbReference type="Proteomes" id="UP000886520">
    <property type="component" value="Chromosome 4"/>
</dbReference>
<dbReference type="AlphaFoldDB" id="A0A9D4V7T3"/>
<evidence type="ECO:0000313" key="2">
    <source>
        <dbReference type="Proteomes" id="UP000886520"/>
    </source>
</evidence>
<gene>
    <name evidence="1" type="ORF">GOP47_0004633</name>
</gene>
<accession>A0A9D4V7T3</accession>
<name>A0A9D4V7T3_ADICA</name>
<sequence length="126" mass="14035">MWALVCLICIGNSYMAVCIFSGMSEAVGFLALLVQGMRWSTFRNDLCANSDLPKSIGMAIGRITVLLSCERSYHSRWQLFCGMQKVYSLRFIQCCSCISASRYTGSFFDCQSFTALTDSSSLVARE</sequence>
<protein>
    <submittedName>
        <fullName evidence="1">Uncharacterized protein</fullName>
    </submittedName>
</protein>
<reference evidence="1" key="1">
    <citation type="submission" date="2021-01" db="EMBL/GenBank/DDBJ databases">
        <title>Adiantum capillus-veneris genome.</title>
        <authorList>
            <person name="Fang Y."/>
            <person name="Liao Q."/>
        </authorList>
    </citation>
    <scope>NUCLEOTIDE SEQUENCE</scope>
    <source>
        <strain evidence="1">H3</strain>
        <tissue evidence="1">Leaf</tissue>
    </source>
</reference>
<proteinExistence type="predicted"/>
<keyword evidence="2" id="KW-1185">Reference proteome</keyword>